<dbReference type="GeneID" id="51864367"/>
<dbReference type="PATRIC" id="fig|953739.5.peg.6289"/>
<name>F2REI1_STRVP</name>
<organism evidence="1 2">
    <name type="scientific">Streptomyces venezuelae (strain ATCC 10712 / CBS 650.69 / DSM 40230 / JCM 4526 / NBRC 13096 / PD 04745)</name>
    <dbReference type="NCBI Taxonomy" id="953739"/>
    <lineage>
        <taxon>Bacteria</taxon>
        <taxon>Bacillati</taxon>
        <taxon>Actinomycetota</taxon>
        <taxon>Actinomycetes</taxon>
        <taxon>Kitasatosporales</taxon>
        <taxon>Streptomycetaceae</taxon>
        <taxon>Streptomyces</taxon>
    </lineage>
</organism>
<sequence length="137" mass="15380">MRKLATAVVAAGLFFGGMGVAVADTWHSLALLKTTGARFEEGKFKWEPAEREHGAFHVKGKLRDIGLEDDHNVYLQVKVHGYGWNRFDGVQKKTVWLDKVVYDGATRYTTSADVRVCQNRGSLRPDNCSPASHFERK</sequence>
<reference evidence="1 2" key="1">
    <citation type="journal article" date="2011" name="BMC Genomics">
        <title>Genome-wide analysis of the role of GlnR in Streptomyces venezuelae provides new insights into global nitrogen regulation in actinomycetes.</title>
        <authorList>
            <person name="Pullan S.T."/>
            <person name="Bibb M.J."/>
            <person name="Merrick M."/>
        </authorList>
    </citation>
    <scope>NUCLEOTIDE SEQUENCE [LARGE SCALE GENOMIC DNA]</scope>
    <source>
        <strain evidence="1">ATCC 10712</strain>
    </source>
</reference>
<dbReference type="RefSeq" id="WP_015035017.1">
    <property type="nucleotide sequence ID" value="NC_018750.1"/>
</dbReference>
<dbReference type="STRING" id="953739.SVEN_3818"/>
<accession>F2REI1</accession>
<dbReference type="AlphaFoldDB" id="F2REI1"/>
<dbReference type="EMBL" id="FR845719">
    <property type="protein sequence ID" value="CCA57104.1"/>
    <property type="molecule type" value="Genomic_DNA"/>
</dbReference>
<dbReference type="Proteomes" id="UP000006854">
    <property type="component" value="Chromosome"/>
</dbReference>
<keyword evidence="2" id="KW-1185">Reference proteome</keyword>
<dbReference type="eggNOG" id="ENOG5030S6P">
    <property type="taxonomic scope" value="Bacteria"/>
</dbReference>
<dbReference type="KEGG" id="sve:SVEN_3818"/>
<evidence type="ECO:0000313" key="1">
    <source>
        <dbReference type="EMBL" id="CCA57104.1"/>
    </source>
</evidence>
<protein>
    <submittedName>
        <fullName evidence="1">Uncharacterized protein</fullName>
    </submittedName>
</protein>
<evidence type="ECO:0000313" key="2">
    <source>
        <dbReference type="Proteomes" id="UP000006854"/>
    </source>
</evidence>
<proteinExistence type="predicted"/>
<dbReference type="HOGENOM" id="CLU_1730452_0_0_11"/>
<dbReference type="OrthoDB" id="4217146at2"/>
<gene>
    <name evidence="1" type="ordered locus">SVEN_3818</name>
</gene>